<comment type="subcellular location">
    <subcellularLocation>
        <location evidence="1">Cell membrane</location>
        <topology evidence="1">Multi-pass membrane protein</topology>
    </subcellularLocation>
</comment>
<dbReference type="AlphaFoldDB" id="A0A821LE06"/>
<dbReference type="GO" id="GO:0071939">
    <property type="term" value="P:vitamin A import into cell"/>
    <property type="evidence" value="ECO:0007669"/>
    <property type="project" value="TreeGrafter"/>
</dbReference>
<evidence type="ECO:0000256" key="5">
    <source>
        <dbReference type="ARBA" id="ARBA00022989"/>
    </source>
</evidence>
<dbReference type="GO" id="GO:0034632">
    <property type="term" value="F:retinol transmembrane transporter activity"/>
    <property type="evidence" value="ECO:0007669"/>
    <property type="project" value="InterPro"/>
</dbReference>
<dbReference type="Proteomes" id="UP000663872">
    <property type="component" value="Unassembled WGS sequence"/>
</dbReference>
<dbReference type="Proteomes" id="UP000663848">
    <property type="component" value="Unassembled WGS sequence"/>
</dbReference>
<accession>A0A821LE06</accession>
<keyword evidence="3" id="KW-1003">Cell membrane</keyword>
<dbReference type="InterPro" id="IPR026612">
    <property type="entry name" value="STRA6-like"/>
</dbReference>
<organism evidence="10 11">
    <name type="scientific">Rotaria socialis</name>
    <dbReference type="NCBI Taxonomy" id="392032"/>
    <lineage>
        <taxon>Eukaryota</taxon>
        <taxon>Metazoa</taxon>
        <taxon>Spiralia</taxon>
        <taxon>Gnathifera</taxon>
        <taxon>Rotifera</taxon>
        <taxon>Eurotatoria</taxon>
        <taxon>Bdelloidea</taxon>
        <taxon>Philodinida</taxon>
        <taxon>Philodinidae</taxon>
        <taxon>Rotaria</taxon>
    </lineage>
</organism>
<reference evidence="10" key="1">
    <citation type="submission" date="2021-02" db="EMBL/GenBank/DDBJ databases">
        <authorList>
            <person name="Nowell W R."/>
        </authorList>
    </citation>
    <scope>NUCLEOTIDE SEQUENCE</scope>
</reference>
<evidence type="ECO:0000256" key="1">
    <source>
        <dbReference type="ARBA" id="ARBA00004651"/>
    </source>
</evidence>
<keyword evidence="4 8" id="KW-0812">Transmembrane</keyword>
<dbReference type="EMBL" id="CAJNYT010005390">
    <property type="protein sequence ID" value="CAF3741167.1"/>
    <property type="molecule type" value="Genomic_DNA"/>
</dbReference>
<feature type="transmembrane region" description="Helical" evidence="8">
    <location>
        <begin position="255"/>
        <end position="277"/>
    </location>
</feature>
<feature type="transmembrane region" description="Helical" evidence="8">
    <location>
        <begin position="12"/>
        <end position="31"/>
    </location>
</feature>
<feature type="transmembrane region" description="Helical" evidence="8">
    <location>
        <begin position="43"/>
        <end position="65"/>
    </location>
</feature>
<feature type="transmembrane region" description="Helical" evidence="8">
    <location>
        <begin position="104"/>
        <end position="122"/>
    </location>
</feature>
<dbReference type="PANTHER" id="PTHR21444:SF15">
    <property type="entry name" value="RECEPTOR FOR RETINOL UPTAKE STRA6"/>
    <property type="match status" value="1"/>
</dbReference>
<sequence>MLNGSTSPENGIILTYLQRILQVLAMGFRYYPILVAVNRNSFFSLTLGTLYIWLEFPITIIQQGFCQPKYYSTMENINRSSTELLLRYYGTGSFLVIIELVTDIPGYFCFAYISVKVPVLLFDKIRRRRVQVLNSKTLTREERALIKVAQTNSVEMIYVRNLRLTHKHRSNQSNIFARFIPKMIYEWRDDFRFSSRVLCIYSSIFLLLYFTLIQTCVQILPYMDLFQRGLQEIIDLWFGNRGNSSFSVPHFIRPFILAVAIATIVIVGQLSVLLTGIRRNLLQAFRGDDCEIPRVQRLSYVNSAIGNFHFAGYLIGYVVWGWILLLFFTFIFFMCIDLFITLNVFHIFESILKTLIPILLFYYFKEFLNKILARFMFLQHNGDALAVNNRRVLMVFLYFNFRFMFLQHNGDALAVNNRRVLMVFLYFNFFLDAFLGLVSSTLRLSQSLIGAIIYMSRLDYSPLGRKLETWDDGFSAYCGFIHIECAHRHPVLLVFVGHLLSIVKSKDDSVSMKTVMTDAEHVITADERAENTRAEHRRRQWIRKWQLAAFLVRNPSIAFFRKAYINQYHSNSLIEVSRTINYDIQKIGIRRYMSV</sequence>
<evidence type="ECO:0000256" key="4">
    <source>
        <dbReference type="ARBA" id="ARBA00022692"/>
    </source>
</evidence>
<evidence type="ECO:0000256" key="8">
    <source>
        <dbReference type="SAM" id="Phobius"/>
    </source>
</evidence>
<dbReference type="GO" id="GO:0005886">
    <property type="term" value="C:plasma membrane"/>
    <property type="evidence" value="ECO:0007669"/>
    <property type="project" value="UniProtKB-SubCell"/>
</dbReference>
<proteinExistence type="predicted"/>
<keyword evidence="7" id="KW-0675">Receptor</keyword>
<evidence type="ECO:0000256" key="7">
    <source>
        <dbReference type="ARBA" id="ARBA00023170"/>
    </source>
</evidence>
<feature type="transmembrane region" description="Helical" evidence="8">
    <location>
        <begin position="198"/>
        <end position="220"/>
    </location>
</feature>
<keyword evidence="5 8" id="KW-1133">Transmembrane helix</keyword>
<dbReference type="EMBL" id="CAJOBR010003714">
    <property type="protein sequence ID" value="CAF4749575.1"/>
    <property type="molecule type" value="Genomic_DNA"/>
</dbReference>
<gene>
    <name evidence="9" type="ORF">GRG538_LOCUS30856</name>
    <name evidence="10" type="ORF">QYT958_LOCUS20897</name>
</gene>
<name>A0A821LE06_9BILA</name>
<dbReference type="GO" id="GO:0038023">
    <property type="term" value="F:signaling receptor activity"/>
    <property type="evidence" value="ECO:0007669"/>
    <property type="project" value="InterPro"/>
</dbReference>
<evidence type="ECO:0000256" key="2">
    <source>
        <dbReference type="ARBA" id="ARBA00022448"/>
    </source>
</evidence>
<feature type="transmembrane region" description="Helical" evidence="8">
    <location>
        <begin position="314"/>
        <end position="340"/>
    </location>
</feature>
<feature type="transmembrane region" description="Helical" evidence="8">
    <location>
        <begin position="346"/>
        <end position="364"/>
    </location>
</feature>
<comment type="caution">
    <text evidence="10">The sequence shown here is derived from an EMBL/GenBank/DDBJ whole genome shotgun (WGS) entry which is preliminary data.</text>
</comment>
<keyword evidence="2" id="KW-0813">Transport</keyword>
<evidence type="ECO:0000313" key="11">
    <source>
        <dbReference type="Proteomes" id="UP000663848"/>
    </source>
</evidence>
<protein>
    <submittedName>
        <fullName evidence="10">Uncharacterized protein</fullName>
    </submittedName>
</protein>
<dbReference type="Pfam" id="PF14752">
    <property type="entry name" value="RBP_receptor"/>
    <property type="match status" value="2"/>
</dbReference>
<evidence type="ECO:0000313" key="9">
    <source>
        <dbReference type="EMBL" id="CAF3741167.1"/>
    </source>
</evidence>
<evidence type="ECO:0000256" key="6">
    <source>
        <dbReference type="ARBA" id="ARBA00023136"/>
    </source>
</evidence>
<feature type="transmembrane region" description="Helical" evidence="8">
    <location>
        <begin position="420"/>
        <end position="438"/>
    </location>
</feature>
<evidence type="ECO:0000313" key="10">
    <source>
        <dbReference type="EMBL" id="CAF4749575.1"/>
    </source>
</evidence>
<evidence type="ECO:0000256" key="3">
    <source>
        <dbReference type="ARBA" id="ARBA00022475"/>
    </source>
</evidence>
<dbReference type="PANTHER" id="PTHR21444">
    <property type="entry name" value="COILED-COIL DOMAIN-CONTAINING PROTEIN 180"/>
    <property type="match status" value="1"/>
</dbReference>
<keyword evidence="6 8" id="KW-0472">Membrane</keyword>